<gene>
    <name evidence="2" type="ORF">H072_5813</name>
</gene>
<dbReference type="HOGENOM" id="CLU_1094240_0_0_1"/>
<evidence type="ECO:0000313" key="3">
    <source>
        <dbReference type="Proteomes" id="UP000015100"/>
    </source>
</evidence>
<keyword evidence="3" id="KW-1185">Reference proteome</keyword>
<feature type="region of interest" description="Disordered" evidence="1">
    <location>
        <begin position="1"/>
        <end position="23"/>
    </location>
</feature>
<proteinExistence type="predicted"/>
<protein>
    <submittedName>
        <fullName evidence="2">Uncharacterized protein</fullName>
    </submittedName>
</protein>
<organism evidence="2 3">
    <name type="scientific">Dactylellina haptotyla (strain CBS 200.50)</name>
    <name type="common">Nematode-trapping fungus</name>
    <name type="synonym">Monacrosporium haptotylum</name>
    <dbReference type="NCBI Taxonomy" id="1284197"/>
    <lineage>
        <taxon>Eukaryota</taxon>
        <taxon>Fungi</taxon>
        <taxon>Dikarya</taxon>
        <taxon>Ascomycota</taxon>
        <taxon>Pezizomycotina</taxon>
        <taxon>Orbiliomycetes</taxon>
        <taxon>Orbiliales</taxon>
        <taxon>Orbiliaceae</taxon>
        <taxon>Dactylellina</taxon>
    </lineage>
</organism>
<comment type="caution">
    <text evidence="2">The sequence shown here is derived from an EMBL/GenBank/DDBJ whole genome shotgun (WGS) entry which is preliminary data.</text>
</comment>
<reference evidence="3" key="2">
    <citation type="submission" date="2013-04" db="EMBL/GenBank/DDBJ databases">
        <title>Genomic mechanisms accounting for the adaptation to parasitism in nematode-trapping fungi.</title>
        <authorList>
            <person name="Ahren D.G."/>
        </authorList>
    </citation>
    <scope>NUCLEOTIDE SEQUENCE [LARGE SCALE GENOMIC DNA]</scope>
    <source>
        <strain evidence="3">CBS 200.50</strain>
    </source>
</reference>
<sequence>MADLSGLAATPGPRASSSTASQVVKDLTRDTSLDFKYQDDTGPRIFYLYDYRGERWRTPQLYPEAEVFRQTAEQEHKYQTSLLMQPFDTERKFIPAPPPPGGVWDPIKGFQGVFWLLPCCRAHMHYTEHHDDALRFLEERGLWVGAIFPLGYITFEPRIEPDGEKWDKPRITVTMVVMCPWPEPWYEPIVTQMRNIYFPADLFGRLVMVKGWKKDFHPEDAVEGLFKVSALPHDQVDAYMFTMKRDIRVRVEWE</sequence>
<evidence type="ECO:0000313" key="2">
    <source>
        <dbReference type="EMBL" id="EPS40393.1"/>
    </source>
</evidence>
<dbReference type="AlphaFoldDB" id="S8BLU1"/>
<evidence type="ECO:0000256" key="1">
    <source>
        <dbReference type="SAM" id="MobiDB-lite"/>
    </source>
</evidence>
<dbReference type="EMBL" id="AQGS01000405">
    <property type="protein sequence ID" value="EPS40393.1"/>
    <property type="molecule type" value="Genomic_DNA"/>
</dbReference>
<name>S8BLU1_DACHA</name>
<dbReference type="Proteomes" id="UP000015100">
    <property type="component" value="Unassembled WGS sequence"/>
</dbReference>
<reference evidence="2 3" key="1">
    <citation type="journal article" date="2013" name="PLoS Genet.">
        <title>Genomic mechanisms accounting for the adaptation to parasitism in nematode-trapping fungi.</title>
        <authorList>
            <person name="Meerupati T."/>
            <person name="Andersson K.M."/>
            <person name="Friman E."/>
            <person name="Kumar D."/>
            <person name="Tunlid A."/>
            <person name="Ahren D."/>
        </authorList>
    </citation>
    <scope>NUCLEOTIDE SEQUENCE [LARGE SCALE GENOMIC DNA]</scope>
    <source>
        <strain evidence="2 3">CBS 200.50</strain>
    </source>
</reference>
<accession>S8BLU1</accession>